<evidence type="ECO:0000313" key="3">
    <source>
        <dbReference type="Proteomes" id="UP000308730"/>
    </source>
</evidence>
<dbReference type="AlphaFoldDB" id="A0A4S4MPY3"/>
<keyword evidence="3" id="KW-1185">Reference proteome</keyword>
<feature type="transmembrane region" description="Helical" evidence="1">
    <location>
        <begin position="166"/>
        <end position="188"/>
    </location>
</feature>
<protein>
    <submittedName>
        <fullName evidence="2">Uncharacterized protein</fullName>
    </submittedName>
</protein>
<reference evidence="2 3" key="1">
    <citation type="submission" date="2019-02" db="EMBL/GenBank/DDBJ databases">
        <title>Genome sequencing of the rare red list fungi Antrodiella citrinella (Flaviporus citrinellus).</title>
        <authorList>
            <person name="Buettner E."/>
            <person name="Kellner H."/>
        </authorList>
    </citation>
    <scope>NUCLEOTIDE SEQUENCE [LARGE SCALE GENOMIC DNA]</scope>
    <source>
        <strain evidence="2 3">DSM 108506</strain>
    </source>
</reference>
<organism evidence="2 3">
    <name type="scientific">Antrodiella citrinella</name>
    <dbReference type="NCBI Taxonomy" id="2447956"/>
    <lineage>
        <taxon>Eukaryota</taxon>
        <taxon>Fungi</taxon>
        <taxon>Dikarya</taxon>
        <taxon>Basidiomycota</taxon>
        <taxon>Agaricomycotina</taxon>
        <taxon>Agaricomycetes</taxon>
        <taxon>Polyporales</taxon>
        <taxon>Steccherinaceae</taxon>
        <taxon>Antrodiella</taxon>
    </lineage>
</organism>
<keyword evidence="1" id="KW-1133">Transmembrane helix</keyword>
<accession>A0A4S4MPY3</accession>
<sequence length="280" mass="31389">MLYTDEKEHAITLYNDNTRAIASINNTKSTGKMNLFGMLGVKDSTVRYAGLIIVFWLAIAEFILGVMAAANARVESPPLYISLAFSILTIAAVIVLAAYNNQPTSTHVLSKLWVHVVVLVVLAHVWFPLTVLLTIHAVLSCRYGHMFYPGQRGYRRWDQQTCDLPIAGSVFAYIMCAIVMTLAMFVALRGQKLGFKANVADADAMGPIHLDREEGEDVERQGLLAMADDETSLSYELNRRGDLQECIIHFGRVEISSFSKARKRKIFSENEYVRIHLENE</sequence>
<keyword evidence="1" id="KW-0812">Transmembrane</keyword>
<evidence type="ECO:0000256" key="1">
    <source>
        <dbReference type="SAM" id="Phobius"/>
    </source>
</evidence>
<gene>
    <name evidence="2" type="ORF">EUX98_g6053</name>
</gene>
<comment type="caution">
    <text evidence="2">The sequence shown here is derived from an EMBL/GenBank/DDBJ whole genome shotgun (WGS) entry which is preliminary data.</text>
</comment>
<dbReference type="Proteomes" id="UP000308730">
    <property type="component" value="Unassembled WGS sequence"/>
</dbReference>
<feature type="transmembrane region" description="Helical" evidence="1">
    <location>
        <begin position="112"/>
        <end position="139"/>
    </location>
</feature>
<proteinExistence type="predicted"/>
<evidence type="ECO:0000313" key="2">
    <source>
        <dbReference type="EMBL" id="THH28136.1"/>
    </source>
</evidence>
<feature type="transmembrane region" description="Helical" evidence="1">
    <location>
        <begin position="48"/>
        <end position="67"/>
    </location>
</feature>
<keyword evidence="1" id="KW-0472">Membrane</keyword>
<feature type="transmembrane region" description="Helical" evidence="1">
    <location>
        <begin position="79"/>
        <end position="100"/>
    </location>
</feature>
<name>A0A4S4MPY3_9APHY</name>
<dbReference type="EMBL" id="SGPM01000200">
    <property type="protein sequence ID" value="THH28136.1"/>
    <property type="molecule type" value="Genomic_DNA"/>
</dbReference>